<dbReference type="GO" id="GO:0005886">
    <property type="term" value="C:plasma membrane"/>
    <property type="evidence" value="ECO:0007669"/>
    <property type="project" value="TreeGrafter"/>
</dbReference>
<evidence type="ECO:0000313" key="2">
    <source>
        <dbReference type="EMBL" id="KAK2972608.1"/>
    </source>
</evidence>
<dbReference type="Pfam" id="PF06974">
    <property type="entry name" value="WS_DGAT_C"/>
    <property type="match status" value="1"/>
</dbReference>
<evidence type="ECO:0000259" key="1">
    <source>
        <dbReference type="Pfam" id="PF06974"/>
    </source>
</evidence>
<dbReference type="GO" id="GO:0008374">
    <property type="term" value="F:O-acyltransferase activity"/>
    <property type="evidence" value="ECO:0007669"/>
    <property type="project" value="InterPro"/>
</dbReference>
<name>A0AA88QT27_9ASTE</name>
<dbReference type="AlphaFoldDB" id="A0AA88QT27"/>
<proteinExistence type="predicted"/>
<organism evidence="2 3">
    <name type="scientific">Escallonia rubra</name>
    <dbReference type="NCBI Taxonomy" id="112253"/>
    <lineage>
        <taxon>Eukaryota</taxon>
        <taxon>Viridiplantae</taxon>
        <taxon>Streptophyta</taxon>
        <taxon>Embryophyta</taxon>
        <taxon>Tracheophyta</taxon>
        <taxon>Spermatophyta</taxon>
        <taxon>Magnoliopsida</taxon>
        <taxon>eudicotyledons</taxon>
        <taxon>Gunneridae</taxon>
        <taxon>Pentapetalae</taxon>
        <taxon>asterids</taxon>
        <taxon>campanulids</taxon>
        <taxon>Escalloniales</taxon>
        <taxon>Escalloniaceae</taxon>
        <taxon>Escallonia</taxon>
    </lineage>
</organism>
<comment type="caution">
    <text evidence="2">The sequence shown here is derived from an EMBL/GenBank/DDBJ whole genome shotgun (WGS) entry which is preliminary data.</text>
</comment>
<reference evidence="2" key="1">
    <citation type="submission" date="2022-12" db="EMBL/GenBank/DDBJ databases">
        <title>Draft genome assemblies for two species of Escallonia (Escalloniales).</title>
        <authorList>
            <person name="Chanderbali A."/>
            <person name="Dervinis C."/>
            <person name="Anghel I."/>
            <person name="Soltis D."/>
            <person name="Soltis P."/>
            <person name="Zapata F."/>
        </authorList>
    </citation>
    <scope>NUCLEOTIDE SEQUENCE</scope>
    <source>
        <strain evidence="2">UCBG92.1500</strain>
        <tissue evidence="2">Leaf</tissue>
    </source>
</reference>
<dbReference type="PANTHER" id="PTHR31650">
    <property type="entry name" value="O-ACYLTRANSFERASE (WSD1-LIKE) FAMILY PROTEIN"/>
    <property type="match status" value="1"/>
</dbReference>
<evidence type="ECO:0000313" key="3">
    <source>
        <dbReference type="Proteomes" id="UP001187471"/>
    </source>
</evidence>
<dbReference type="InterPro" id="IPR009721">
    <property type="entry name" value="O-acyltransferase_WSD1_C"/>
</dbReference>
<feature type="domain" description="O-acyltransferase WSD1 C-terminal" evidence="1">
    <location>
        <begin position="43"/>
        <end position="188"/>
    </location>
</feature>
<dbReference type="GO" id="GO:0019432">
    <property type="term" value="P:triglyceride biosynthetic process"/>
    <property type="evidence" value="ECO:0007669"/>
    <property type="project" value="TreeGrafter"/>
</dbReference>
<dbReference type="PANTHER" id="PTHR31650:SF34">
    <property type="entry name" value="O-ACYLTRANSFERASE WSD1-LIKE ISOFORM X1"/>
    <property type="match status" value="1"/>
</dbReference>
<dbReference type="Proteomes" id="UP001187471">
    <property type="component" value="Unassembled WGS sequence"/>
</dbReference>
<sequence length="196" mass="21808">MEATNHELKNANTTALVLLNTRNIAGYKSLNEMVNSRADEMQWGNKFGFLHVSIPEFDKADEPPNPLNFVFKARKIIRRKRNSAAVYLTGRLLETVRTCRGPEATAQYIHSTLKNSSMTISNMIGPVEQMALAGHPIRGLYFMVAGVPQSLTVTMMSYMKKLTVAVGTEKGHIDPQRFKSCVENAFDMVLKAAAKS</sequence>
<keyword evidence="3" id="KW-1185">Reference proteome</keyword>
<dbReference type="EMBL" id="JAVXUO010002510">
    <property type="protein sequence ID" value="KAK2972608.1"/>
    <property type="molecule type" value="Genomic_DNA"/>
</dbReference>
<dbReference type="InterPro" id="IPR045034">
    <property type="entry name" value="O-acyltransferase_WSD1-like"/>
</dbReference>
<protein>
    <recommendedName>
        <fullName evidence="1">O-acyltransferase WSD1 C-terminal domain-containing protein</fullName>
    </recommendedName>
</protein>
<gene>
    <name evidence="2" type="ORF">RJ640_029227</name>
</gene>
<accession>A0AA88QT27</accession>